<proteinExistence type="predicted"/>
<protein>
    <submittedName>
        <fullName evidence="2">Acetyltransferase, GNAT family</fullName>
        <ecNumber evidence="2">2.3.1.-</ecNumber>
    </submittedName>
</protein>
<accession>D4X3V5</accession>
<dbReference type="InterPro" id="IPR016181">
    <property type="entry name" value="Acyl_CoA_acyltransferase"/>
</dbReference>
<dbReference type="PANTHER" id="PTHR43072:SF8">
    <property type="entry name" value="ACYLTRANSFERASE FABY-RELATED"/>
    <property type="match status" value="1"/>
</dbReference>
<sequence length="212" mass="22995">MKIITDQSFINDSACATLASGFIPVPPSLSLMSPHTPTVLIRDSADADLPAIKTIYAHHVEHGTASFELEPPSINEMRLRRASVLEREMPYLVAEIDGEVVGYAYVTAYRPRPAYRHTVEDSVYVKTGRAGLGIGGKLLGALVERCTAAGWRQMLAVVGDSRNAASLALHASQGFHPVGTLRSVGHKHGEWRDTVLMQRSLGEGDTTPPQRP</sequence>
<keyword evidence="2" id="KW-0808">Transferase</keyword>
<organism evidence="2 3">
    <name type="scientific">Achromobacter piechaudii ATCC 43553</name>
    <dbReference type="NCBI Taxonomy" id="742159"/>
    <lineage>
        <taxon>Bacteria</taxon>
        <taxon>Pseudomonadati</taxon>
        <taxon>Pseudomonadota</taxon>
        <taxon>Betaproteobacteria</taxon>
        <taxon>Burkholderiales</taxon>
        <taxon>Alcaligenaceae</taxon>
        <taxon>Achromobacter</taxon>
    </lineage>
</organism>
<dbReference type="eggNOG" id="COG1247">
    <property type="taxonomic scope" value="Bacteria"/>
</dbReference>
<comment type="caution">
    <text evidence="2">The sequence shown here is derived from an EMBL/GenBank/DDBJ whole genome shotgun (WGS) entry which is preliminary data.</text>
</comment>
<gene>
    <name evidence="2" type="primary">bar</name>
    <name evidence="2" type="ORF">HMPREF0004_0152</name>
</gene>
<dbReference type="SUPFAM" id="SSF55729">
    <property type="entry name" value="Acyl-CoA N-acyltransferases (Nat)"/>
    <property type="match status" value="1"/>
</dbReference>
<evidence type="ECO:0000313" key="2">
    <source>
        <dbReference type="EMBL" id="EFF78489.1"/>
    </source>
</evidence>
<feature type="domain" description="N-acetyltransferase" evidence="1">
    <location>
        <begin position="39"/>
        <end position="202"/>
    </location>
</feature>
<name>D4X3V5_9BURK</name>
<evidence type="ECO:0000313" key="3">
    <source>
        <dbReference type="Proteomes" id="UP000004510"/>
    </source>
</evidence>
<keyword evidence="2" id="KW-0012">Acyltransferase</keyword>
<dbReference type="GO" id="GO:0016747">
    <property type="term" value="F:acyltransferase activity, transferring groups other than amino-acyl groups"/>
    <property type="evidence" value="ECO:0007669"/>
    <property type="project" value="InterPro"/>
</dbReference>
<dbReference type="PATRIC" id="fig|742159.3.peg.3898"/>
<dbReference type="EMBL" id="ADMS01000007">
    <property type="protein sequence ID" value="EFF78489.1"/>
    <property type="molecule type" value="Genomic_DNA"/>
</dbReference>
<dbReference type="AlphaFoldDB" id="D4X3V5"/>
<dbReference type="PROSITE" id="PS51186">
    <property type="entry name" value="GNAT"/>
    <property type="match status" value="1"/>
</dbReference>
<evidence type="ECO:0000259" key="1">
    <source>
        <dbReference type="PROSITE" id="PS51186"/>
    </source>
</evidence>
<dbReference type="Gene3D" id="3.40.630.30">
    <property type="match status" value="1"/>
</dbReference>
<reference evidence="3" key="1">
    <citation type="submission" date="2010-03" db="EMBL/GenBank/DDBJ databases">
        <title>Complete sequence of Mobiluncus curtisii ATCC 43063.</title>
        <authorList>
            <person name="Muzny D."/>
            <person name="Qin X."/>
            <person name="Deng J."/>
            <person name="Jiang H."/>
            <person name="Liu Y."/>
            <person name="Qu J."/>
            <person name="Song X.-Z."/>
            <person name="Zhang L."/>
            <person name="Thornton R."/>
            <person name="Coyle M."/>
            <person name="Francisco L."/>
            <person name="Jackson L."/>
            <person name="Javaid M."/>
            <person name="Korchina V."/>
            <person name="Kovar C."/>
            <person name="Mata R."/>
            <person name="Mathew T."/>
            <person name="Ngo R."/>
            <person name="Nguyen L."/>
            <person name="Nguyen N."/>
            <person name="Okwuonu G."/>
            <person name="Ongeri F."/>
            <person name="Pham C."/>
            <person name="Simmons D."/>
            <person name="Wilczek-Boney K."/>
            <person name="Hale W."/>
            <person name="Jakkamsetti A."/>
            <person name="Pham P."/>
            <person name="Ruth R."/>
            <person name="San Lucas F."/>
            <person name="Warren J."/>
            <person name="Zhang J."/>
            <person name="Zhao Z."/>
            <person name="Zhou C."/>
            <person name="Zhu D."/>
            <person name="Lee S."/>
            <person name="Bess C."/>
            <person name="Blankenburg K."/>
            <person name="Forbes L."/>
            <person name="Fu Q."/>
            <person name="Gubbala S."/>
            <person name="Hirani K."/>
            <person name="Jayaseelan J.C."/>
            <person name="Lara F."/>
            <person name="Munidasa M."/>
            <person name="Palculict T."/>
            <person name="Patil S."/>
            <person name="Pu L.-L."/>
            <person name="Saada N."/>
            <person name="Tang L."/>
            <person name="Weissenberger G."/>
            <person name="Zhu Y."/>
            <person name="Hemphill L."/>
            <person name="Shang Y."/>
            <person name="Youmans B."/>
            <person name="Ayvaz T."/>
            <person name="Ross M."/>
            <person name="Santibanez J."/>
            <person name="Aqrawi P."/>
            <person name="Gross S."/>
            <person name="Joshi V."/>
            <person name="Fowler G."/>
            <person name="Nazareth L."/>
            <person name="Reid J."/>
            <person name="Worley K."/>
            <person name="Petrosino J."/>
            <person name="Highlander S."/>
            <person name="Gibbs R."/>
            <person name="Gibbs R."/>
        </authorList>
    </citation>
    <scope>NUCLEOTIDE SEQUENCE [LARGE SCALE GENOMIC DNA]</scope>
    <source>
        <strain evidence="3">ATCC 43553</strain>
    </source>
</reference>
<dbReference type="Proteomes" id="UP000004510">
    <property type="component" value="Unassembled WGS sequence"/>
</dbReference>
<dbReference type="PANTHER" id="PTHR43072">
    <property type="entry name" value="N-ACETYLTRANSFERASE"/>
    <property type="match status" value="1"/>
</dbReference>
<dbReference type="InterPro" id="IPR000182">
    <property type="entry name" value="GNAT_dom"/>
</dbReference>
<dbReference type="EC" id="2.3.1.-" evidence="2"/>
<dbReference type="HOGENOM" id="CLU_013985_4_2_4"/>
<dbReference type="Pfam" id="PF00583">
    <property type="entry name" value="Acetyltransf_1"/>
    <property type="match status" value="1"/>
</dbReference>